<dbReference type="PANTHER" id="PTHR33546">
    <property type="entry name" value="LARGE, MULTIFUNCTIONAL SECRETED PROTEIN-RELATED"/>
    <property type="match status" value="1"/>
</dbReference>
<evidence type="ECO:0000259" key="1">
    <source>
        <dbReference type="Pfam" id="PF06439"/>
    </source>
</evidence>
<sequence length="319" mass="34612">MLIKTQLPLCLATGILLAGLVPVSAADPAKVDADYAFQGEYAGVLAGQYDVGSQVIALGDGKFRLVLFPGGLPGAGYDGAAEKREYDGARDGDTVTFTGGTTSKSITGGKLIFSRDGQEFSIDRTIRKSPTLGAKPPEGAVVLFDGKSAENFKPGRMTETGLLMQGANSVRKFQDHKLHIEFRLPYEPKKRGQGRANSGCYLQARYEVQMLDSFGLAGKHNECGGIYTIKDPDVNMCFPPLQWQSYDIDFTAAKFDDEGKKTESARITVRHNGVLIHDNVELPKRTTASPLAEGAAPGFLHLQDHGNPVRYRNIWAVEK</sequence>
<organism evidence="2">
    <name type="scientific">marine metagenome</name>
    <dbReference type="NCBI Taxonomy" id="408172"/>
    <lineage>
        <taxon>unclassified sequences</taxon>
        <taxon>metagenomes</taxon>
        <taxon>ecological metagenomes</taxon>
    </lineage>
</organism>
<dbReference type="Pfam" id="PF06439">
    <property type="entry name" value="3keto-disac_hyd"/>
    <property type="match status" value="1"/>
</dbReference>
<gene>
    <name evidence="2" type="ORF">METZ01_LOCUS74695</name>
</gene>
<proteinExistence type="predicted"/>
<protein>
    <recommendedName>
        <fullName evidence="1">3-keto-alpha-glucoside-1,2-lyase/3-keto-2-hydroxy-glucal hydratase domain-containing protein</fullName>
    </recommendedName>
</protein>
<dbReference type="EMBL" id="UINC01005519">
    <property type="protein sequence ID" value="SVA21841.1"/>
    <property type="molecule type" value="Genomic_DNA"/>
</dbReference>
<reference evidence="2" key="1">
    <citation type="submission" date="2018-05" db="EMBL/GenBank/DDBJ databases">
        <authorList>
            <person name="Lanie J.A."/>
            <person name="Ng W.-L."/>
            <person name="Kazmierczak K.M."/>
            <person name="Andrzejewski T.M."/>
            <person name="Davidsen T.M."/>
            <person name="Wayne K.J."/>
            <person name="Tettelin H."/>
            <person name="Glass J.I."/>
            <person name="Rusch D."/>
            <person name="Podicherti R."/>
            <person name="Tsui H.-C.T."/>
            <person name="Winkler M.E."/>
        </authorList>
    </citation>
    <scope>NUCLEOTIDE SEQUENCE</scope>
</reference>
<dbReference type="Gene3D" id="2.60.120.560">
    <property type="entry name" value="Exo-inulinase, domain 1"/>
    <property type="match status" value="1"/>
</dbReference>
<dbReference type="InterPro" id="IPR010496">
    <property type="entry name" value="AL/BT2_dom"/>
</dbReference>
<feature type="domain" description="3-keto-alpha-glucoside-1,2-lyase/3-keto-2-hydroxy-glucal hydratase" evidence="1">
    <location>
        <begin position="139"/>
        <end position="315"/>
    </location>
</feature>
<dbReference type="PANTHER" id="PTHR33546:SF1">
    <property type="entry name" value="LARGE, MULTIFUNCTIONAL SECRETED PROTEIN"/>
    <property type="match status" value="1"/>
</dbReference>
<accession>A0A381U252</accession>
<dbReference type="GO" id="GO:0016787">
    <property type="term" value="F:hydrolase activity"/>
    <property type="evidence" value="ECO:0007669"/>
    <property type="project" value="InterPro"/>
</dbReference>
<dbReference type="AlphaFoldDB" id="A0A381U252"/>
<evidence type="ECO:0000313" key="2">
    <source>
        <dbReference type="EMBL" id="SVA21841.1"/>
    </source>
</evidence>
<name>A0A381U252_9ZZZZ</name>